<sequence length="66" mass="6921">MNTHTSTASTQPAPSPATVDQYIAQAHQMRAEYIATSVKSGLATLRGLFSHKPIAAKTAAKLSSAH</sequence>
<comment type="caution">
    <text evidence="1">The sequence shown here is derived from an EMBL/GenBank/DDBJ whole genome shotgun (WGS) entry which is preliminary data.</text>
</comment>
<name>A0A2T0W4X3_9RHOB</name>
<dbReference type="EMBL" id="PVTP01000001">
    <property type="protein sequence ID" value="PRY80529.1"/>
    <property type="molecule type" value="Genomic_DNA"/>
</dbReference>
<reference evidence="1 2" key="1">
    <citation type="submission" date="2018-03" db="EMBL/GenBank/DDBJ databases">
        <title>Genomic Encyclopedia of Archaeal and Bacterial Type Strains, Phase II (KMG-II): from individual species to whole genera.</title>
        <authorList>
            <person name="Goeker M."/>
        </authorList>
    </citation>
    <scope>NUCLEOTIDE SEQUENCE [LARGE SCALE GENOMIC DNA]</scope>
    <source>
        <strain evidence="1 2">DSM 101533</strain>
    </source>
</reference>
<accession>A0A2T0W4X3</accession>
<evidence type="ECO:0000313" key="1">
    <source>
        <dbReference type="EMBL" id="PRY80529.1"/>
    </source>
</evidence>
<evidence type="ECO:0000313" key="2">
    <source>
        <dbReference type="Proteomes" id="UP000238007"/>
    </source>
</evidence>
<protein>
    <recommendedName>
        <fullName evidence="3">Phasin protein</fullName>
    </recommendedName>
</protein>
<organism evidence="1 2">
    <name type="scientific">Yoonia maritima</name>
    <dbReference type="NCBI Taxonomy" id="1435347"/>
    <lineage>
        <taxon>Bacteria</taxon>
        <taxon>Pseudomonadati</taxon>
        <taxon>Pseudomonadota</taxon>
        <taxon>Alphaproteobacteria</taxon>
        <taxon>Rhodobacterales</taxon>
        <taxon>Paracoccaceae</taxon>
        <taxon>Yoonia</taxon>
    </lineage>
</organism>
<evidence type="ECO:0008006" key="3">
    <source>
        <dbReference type="Google" id="ProtNLM"/>
    </source>
</evidence>
<keyword evidence="2" id="KW-1185">Reference proteome</keyword>
<dbReference type="Proteomes" id="UP000238007">
    <property type="component" value="Unassembled WGS sequence"/>
</dbReference>
<gene>
    <name evidence="1" type="ORF">CLV80_101384</name>
</gene>
<dbReference type="RefSeq" id="WP_106354174.1">
    <property type="nucleotide sequence ID" value="NZ_PVTP01000001.1"/>
</dbReference>
<dbReference type="InterPro" id="IPR058227">
    <property type="entry name" value="RSP_7527-like"/>
</dbReference>
<dbReference type="AlphaFoldDB" id="A0A2T0W4X3"/>
<dbReference type="NCBIfam" id="NF046098">
    <property type="entry name" value="RSP_7527_fam"/>
    <property type="match status" value="1"/>
</dbReference>
<proteinExistence type="predicted"/>